<evidence type="ECO:0000313" key="3">
    <source>
        <dbReference type="EMBL" id="MFC5524847.1"/>
    </source>
</evidence>
<dbReference type="GO" id="GO:0008483">
    <property type="term" value="F:transaminase activity"/>
    <property type="evidence" value="ECO:0007669"/>
    <property type="project" value="UniProtKB-KW"/>
</dbReference>
<protein>
    <submittedName>
        <fullName evidence="3">Aminotransferase class V-fold PLP-dependent enzyme</fullName>
    </submittedName>
</protein>
<comment type="caution">
    <text evidence="3">The sequence shown here is derived from an EMBL/GenBank/DDBJ whole genome shotgun (WGS) entry which is preliminary data.</text>
</comment>
<dbReference type="Proteomes" id="UP001596114">
    <property type="component" value="Unassembled WGS sequence"/>
</dbReference>
<proteinExistence type="predicted"/>
<dbReference type="RefSeq" id="WP_377317408.1">
    <property type="nucleotide sequence ID" value="NZ_JBHSNF010000001.1"/>
</dbReference>
<name>A0ABW0QMP2_9GAMM</name>
<dbReference type="InterPro" id="IPR000192">
    <property type="entry name" value="Aminotrans_V_dom"/>
</dbReference>
<keyword evidence="4" id="KW-1185">Reference proteome</keyword>
<evidence type="ECO:0000256" key="1">
    <source>
        <dbReference type="ARBA" id="ARBA00022898"/>
    </source>
</evidence>
<dbReference type="SUPFAM" id="SSF53383">
    <property type="entry name" value="PLP-dependent transferases"/>
    <property type="match status" value="1"/>
</dbReference>
<dbReference type="InterPro" id="IPR015422">
    <property type="entry name" value="PyrdxlP-dep_Trfase_small"/>
</dbReference>
<sequence>MDSLEQHFAPYRANIVGHEQTFRSPYGEQRIVYADWTASGRLYRPIEQSLLERFGPYVGNTHSESSETGRAMTLAYHEAHRILKAHVNARSDDLIISTGTGMTGVINKFQRILGLKAPQGLRRFVDIPEAERPVVFITHMEHHSNQTSWYETIADVVVVPPDPQGLVDLAALETLLQEYRHRPLKIGSFTACSNVTGVCTPYHAMARLMHRAGGVAFIDFAASAPYVDIDMHPADPEERLDAVLWSPHKFLGGPGSSGALIFNRELYRNTVPDDSGGGTVNWTNPWGQYSFLDDIEAREDAGTPGFLQTIKAALAVQLKHQMGVEAMRRREEAIVPYVMDALQAIPGVHLLARAHRQRLAIFSFYVEDIHYNLIVQLLNDRFGVQARGGCSCAGTYGHYLLHVDPSRSHSITDRIDQGDLSEKPGWVRLSFHPSSTTADIDHAIHAVREIVAHVAEWAKDYVYSPATNEFAPRGGDGAAALARIRRWFELEPPDQAGSGPAPA</sequence>
<gene>
    <name evidence="3" type="ORF">ACFPPA_03735</name>
</gene>
<keyword evidence="1" id="KW-0663">Pyridoxal phosphate</keyword>
<dbReference type="Gene3D" id="3.90.1150.10">
    <property type="entry name" value="Aspartate Aminotransferase, domain 1"/>
    <property type="match status" value="1"/>
</dbReference>
<dbReference type="PANTHER" id="PTHR43586">
    <property type="entry name" value="CYSTEINE DESULFURASE"/>
    <property type="match status" value="1"/>
</dbReference>
<keyword evidence="3" id="KW-0808">Transferase</keyword>
<dbReference type="InterPro" id="IPR015421">
    <property type="entry name" value="PyrdxlP-dep_Trfase_major"/>
</dbReference>
<evidence type="ECO:0000259" key="2">
    <source>
        <dbReference type="Pfam" id="PF00266"/>
    </source>
</evidence>
<dbReference type="PANTHER" id="PTHR43586:SF8">
    <property type="entry name" value="CYSTEINE DESULFURASE 1, CHLOROPLASTIC"/>
    <property type="match status" value="1"/>
</dbReference>
<evidence type="ECO:0000313" key="4">
    <source>
        <dbReference type="Proteomes" id="UP001596114"/>
    </source>
</evidence>
<dbReference type="Pfam" id="PF00266">
    <property type="entry name" value="Aminotran_5"/>
    <property type="match status" value="1"/>
</dbReference>
<dbReference type="Gene3D" id="3.40.640.10">
    <property type="entry name" value="Type I PLP-dependent aspartate aminotransferase-like (Major domain)"/>
    <property type="match status" value="1"/>
</dbReference>
<feature type="domain" description="Aminotransferase class V" evidence="2">
    <location>
        <begin position="32"/>
        <end position="441"/>
    </location>
</feature>
<dbReference type="EMBL" id="JBHSNF010000001">
    <property type="protein sequence ID" value="MFC5524847.1"/>
    <property type="molecule type" value="Genomic_DNA"/>
</dbReference>
<dbReference type="InterPro" id="IPR015424">
    <property type="entry name" value="PyrdxlP-dep_Trfase"/>
</dbReference>
<keyword evidence="3" id="KW-0032">Aminotransferase</keyword>
<accession>A0ABW0QMP2</accession>
<organism evidence="3 4">
    <name type="scientific">Rhodanobacter ginsengisoli</name>
    <dbReference type="NCBI Taxonomy" id="418646"/>
    <lineage>
        <taxon>Bacteria</taxon>
        <taxon>Pseudomonadati</taxon>
        <taxon>Pseudomonadota</taxon>
        <taxon>Gammaproteobacteria</taxon>
        <taxon>Lysobacterales</taxon>
        <taxon>Rhodanobacteraceae</taxon>
        <taxon>Rhodanobacter</taxon>
    </lineage>
</organism>
<reference evidence="4" key="1">
    <citation type="journal article" date="2019" name="Int. J. Syst. Evol. Microbiol.">
        <title>The Global Catalogue of Microorganisms (GCM) 10K type strain sequencing project: providing services to taxonomists for standard genome sequencing and annotation.</title>
        <authorList>
            <consortium name="The Broad Institute Genomics Platform"/>
            <consortium name="The Broad Institute Genome Sequencing Center for Infectious Disease"/>
            <person name="Wu L."/>
            <person name="Ma J."/>
        </authorList>
    </citation>
    <scope>NUCLEOTIDE SEQUENCE [LARGE SCALE GENOMIC DNA]</scope>
    <source>
        <strain evidence="4">CGMCC 1.16619</strain>
    </source>
</reference>